<reference evidence="1" key="1">
    <citation type="submission" date="2023-11" db="EMBL/GenBank/DDBJ databases">
        <authorList>
            <person name="Poullet M."/>
        </authorList>
    </citation>
    <scope>NUCLEOTIDE SEQUENCE</scope>
    <source>
        <strain evidence="1">E1834</strain>
    </source>
</reference>
<gene>
    <name evidence="1" type="ORF">MENTE1834_LOCUS11903</name>
</gene>
<evidence type="ECO:0000313" key="1">
    <source>
        <dbReference type="EMBL" id="CAK5045959.1"/>
    </source>
</evidence>
<keyword evidence="2" id="KW-1185">Reference proteome</keyword>
<evidence type="ECO:0000313" key="2">
    <source>
        <dbReference type="Proteomes" id="UP001497535"/>
    </source>
</evidence>
<comment type="caution">
    <text evidence="1">The sequence shown here is derived from an EMBL/GenBank/DDBJ whole genome shotgun (WGS) entry which is preliminary data.</text>
</comment>
<proteinExistence type="predicted"/>
<sequence>MEGVKIEENIKEERRWMTTWATCRFRQYKRPPSSSPSFLLFFPSFFTTPPPNTPSPNPLLFFLHFLDSLTS</sequence>
<accession>A0ACB0YGF2</accession>
<name>A0ACB0YGF2_MELEN</name>
<dbReference type="Proteomes" id="UP001497535">
    <property type="component" value="Unassembled WGS sequence"/>
</dbReference>
<protein>
    <submittedName>
        <fullName evidence="1">Uncharacterized protein</fullName>
    </submittedName>
</protein>
<dbReference type="EMBL" id="CAVMJV010000012">
    <property type="protein sequence ID" value="CAK5045959.1"/>
    <property type="molecule type" value="Genomic_DNA"/>
</dbReference>
<organism evidence="1 2">
    <name type="scientific">Meloidogyne enterolobii</name>
    <name type="common">Root-knot nematode worm</name>
    <name type="synonym">Meloidogyne mayaguensis</name>
    <dbReference type="NCBI Taxonomy" id="390850"/>
    <lineage>
        <taxon>Eukaryota</taxon>
        <taxon>Metazoa</taxon>
        <taxon>Ecdysozoa</taxon>
        <taxon>Nematoda</taxon>
        <taxon>Chromadorea</taxon>
        <taxon>Rhabditida</taxon>
        <taxon>Tylenchina</taxon>
        <taxon>Tylenchomorpha</taxon>
        <taxon>Tylenchoidea</taxon>
        <taxon>Meloidogynidae</taxon>
        <taxon>Meloidogyninae</taxon>
        <taxon>Meloidogyne</taxon>
    </lineage>
</organism>